<reference evidence="1 2" key="1">
    <citation type="submission" date="2020-07" db="EMBL/GenBank/DDBJ databases">
        <title>Genomic Encyclopedia of Type Strains, Phase IV (KMG-V): Genome sequencing to study the core and pangenomes of soil and plant-associated prokaryotes.</title>
        <authorList>
            <person name="Whitman W."/>
        </authorList>
    </citation>
    <scope>NUCLEOTIDE SEQUENCE [LARGE SCALE GENOMIC DNA]</scope>
    <source>
        <strain evidence="1 2">AN3</strain>
    </source>
</reference>
<organism evidence="1 2">
    <name type="scientific">Phyllobacterium myrsinacearum</name>
    <dbReference type="NCBI Taxonomy" id="28101"/>
    <lineage>
        <taxon>Bacteria</taxon>
        <taxon>Pseudomonadati</taxon>
        <taxon>Pseudomonadota</taxon>
        <taxon>Alphaproteobacteria</taxon>
        <taxon>Hyphomicrobiales</taxon>
        <taxon>Phyllobacteriaceae</taxon>
        <taxon>Phyllobacterium</taxon>
    </lineage>
</organism>
<name>A0A839EQ51_9HYPH</name>
<dbReference type="Proteomes" id="UP000549052">
    <property type="component" value="Unassembled WGS sequence"/>
</dbReference>
<evidence type="ECO:0000313" key="1">
    <source>
        <dbReference type="EMBL" id="MBA8879546.1"/>
    </source>
</evidence>
<comment type="caution">
    <text evidence="1">The sequence shown here is derived from an EMBL/GenBank/DDBJ whole genome shotgun (WGS) entry which is preliminary data.</text>
</comment>
<evidence type="ECO:0000313" key="2">
    <source>
        <dbReference type="Proteomes" id="UP000549052"/>
    </source>
</evidence>
<accession>A0A839EQ51</accession>
<gene>
    <name evidence="1" type="ORF">FHW16_003265</name>
</gene>
<dbReference type="AlphaFoldDB" id="A0A839EQ51"/>
<sequence>MSTAKVLINTQSLTIELEGEDEFVRTYLDKLMPILERSKFGEDGNVDGETGLPENLQAIASAKSAGAVASRKRVRSTSASGGSCRERVKQLRENGFFDNPHGIGEIVKELNDQGFPHSINQVGAALSTMFGRNEIERSKVDKKYSYFWSSSQIKAA</sequence>
<dbReference type="EMBL" id="JACGXN010000004">
    <property type="protein sequence ID" value="MBA8879546.1"/>
    <property type="molecule type" value="Genomic_DNA"/>
</dbReference>
<protein>
    <submittedName>
        <fullName evidence="1">Uncharacterized protein</fullName>
    </submittedName>
</protein>
<keyword evidence="2" id="KW-1185">Reference proteome</keyword>
<dbReference type="RefSeq" id="WP_182550180.1">
    <property type="nucleotide sequence ID" value="NZ_JACGXN010000004.1"/>
</dbReference>
<proteinExistence type="predicted"/>